<feature type="repeat" description="PPR" evidence="2">
    <location>
        <begin position="522"/>
        <end position="556"/>
    </location>
</feature>
<dbReference type="Pfam" id="PF13812">
    <property type="entry name" value="PPR_3"/>
    <property type="match status" value="1"/>
</dbReference>
<feature type="domain" description="PROP1-like PPR" evidence="3">
    <location>
        <begin position="395"/>
        <end position="502"/>
    </location>
</feature>
<gene>
    <name evidence="4" type="ORF">BUALT_Bualt08G0072300</name>
</gene>
<feature type="repeat" description="PPR" evidence="2">
    <location>
        <begin position="452"/>
        <end position="486"/>
    </location>
</feature>
<organism evidence="4 5">
    <name type="scientific">Buddleja alternifolia</name>
    <dbReference type="NCBI Taxonomy" id="168488"/>
    <lineage>
        <taxon>Eukaryota</taxon>
        <taxon>Viridiplantae</taxon>
        <taxon>Streptophyta</taxon>
        <taxon>Embryophyta</taxon>
        <taxon>Tracheophyta</taxon>
        <taxon>Spermatophyta</taxon>
        <taxon>Magnoliopsida</taxon>
        <taxon>eudicotyledons</taxon>
        <taxon>Gunneridae</taxon>
        <taxon>Pentapetalae</taxon>
        <taxon>asterids</taxon>
        <taxon>lamiids</taxon>
        <taxon>Lamiales</taxon>
        <taxon>Scrophulariaceae</taxon>
        <taxon>Buddlejeae</taxon>
        <taxon>Buddleja</taxon>
    </lineage>
</organism>
<feature type="repeat" description="PPR" evidence="2">
    <location>
        <begin position="417"/>
        <end position="451"/>
    </location>
</feature>
<name>A0AAV6XCE9_9LAMI</name>
<dbReference type="InterPro" id="IPR011990">
    <property type="entry name" value="TPR-like_helical_dom_sf"/>
</dbReference>
<sequence>MNLRRFFSRHAVTSISKIKGRGLSSQSSGYRCVATTTTSTSPSPSFHPPGARHASFFIHGSKNPTLYKSLCRYVHTFQQADVDESSTNSVTESENDAAMNEFLSRFVWIMRKKLSEAYPDCDKNTIDGMLVIIVGKVVSEMEKGGLEQMIGAAASTPSDDFSEDLWRTVWEVSNEVLKDMEKEKKKEKMKSFLQAEEVKEMYRFAGEVGIRGDMLRELRFKWAREKMEENEFYQHLENLWKEEAKKESHEEEKLRREIVDDEGKEKIVSLPKRHGKIKYKIYGLDLSDPKWAEVADKIHETGEVMWPQEAKPISGKCKLVADKILALQEEDDPAPLLGEWISLLQPSRVDWIALLDRLKEHNSRLYFKIAELVLGEESFQANIRDYSKLIDALARDNRLEDAERILKKMNENGILPDVITLSIMVHMYSESGNLERAKEAFESLKSHGFQPDMKVYNSMIMAYVKAGEPTRGESLMREMETRDIKPTRDIYMALLRSFADQGIVAGAERISSTMHFAGFEPNLETCTLMVEACGRARKLDDAKHHFDNIKKLGLKPDDKCTSTMIAAYEKENLLDKALNLLLELEKDGFVPGVATYTVLVDWLGKLELLDEAEQILDKIAEQGEAPPFKIHVSLCDMYSRAGAEKKALQALGVLESKIEQLGGEEFDRIIGALTSGGFVQDARRLHGLMEARGFQLSEQNKVALMASQAVRKSNKSDKSWLGSDKNSKMFNHLIPKRRHM</sequence>
<feature type="repeat" description="PPR" evidence="2">
    <location>
        <begin position="557"/>
        <end position="591"/>
    </location>
</feature>
<dbReference type="InterPro" id="IPR033443">
    <property type="entry name" value="PROP1-like_PPR_dom"/>
</dbReference>
<keyword evidence="5" id="KW-1185">Reference proteome</keyword>
<evidence type="ECO:0000259" key="3">
    <source>
        <dbReference type="Pfam" id="PF17177"/>
    </source>
</evidence>
<accession>A0AAV6XCE9</accession>
<feature type="repeat" description="PPR" evidence="2">
    <location>
        <begin position="592"/>
        <end position="626"/>
    </location>
</feature>
<dbReference type="Gene3D" id="1.25.40.10">
    <property type="entry name" value="Tetratricopeptide repeat domain"/>
    <property type="match status" value="2"/>
</dbReference>
<feature type="repeat" description="PPR" evidence="2">
    <location>
        <begin position="382"/>
        <end position="416"/>
    </location>
</feature>
<reference evidence="4" key="1">
    <citation type="submission" date="2019-10" db="EMBL/GenBank/DDBJ databases">
        <authorList>
            <person name="Zhang R."/>
            <person name="Pan Y."/>
            <person name="Wang J."/>
            <person name="Ma R."/>
            <person name="Yu S."/>
        </authorList>
    </citation>
    <scope>NUCLEOTIDE SEQUENCE</scope>
    <source>
        <strain evidence="4">LA-IB0</strain>
        <tissue evidence="4">Leaf</tissue>
    </source>
</reference>
<dbReference type="NCBIfam" id="TIGR00756">
    <property type="entry name" value="PPR"/>
    <property type="match status" value="4"/>
</dbReference>
<dbReference type="Pfam" id="PF01535">
    <property type="entry name" value="PPR"/>
    <property type="match status" value="2"/>
</dbReference>
<dbReference type="PROSITE" id="PS51375">
    <property type="entry name" value="PPR"/>
    <property type="match status" value="6"/>
</dbReference>
<evidence type="ECO:0000313" key="5">
    <source>
        <dbReference type="Proteomes" id="UP000826271"/>
    </source>
</evidence>
<dbReference type="Proteomes" id="UP000826271">
    <property type="component" value="Unassembled WGS sequence"/>
</dbReference>
<keyword evidence="1" id="KW-0677">Repeat</keyword>
<evidence type="ECO:0000256" key="1">
    <source>
        <dbReference type="ARBA" id="ARBA00022737"/>
    </source>
</evidence>
<dbReference type="AlphaFoldDB" id="A0AAV6XCE9"/>
<proteinExistence type="predicted"/>
<comment type="caution">
    <text evidence="4">The sequence shown here is derived from an EMBL/GenBank/DDBJ whole genome shotgun (WGS) entry which is preliminary data.</text>
</comment>
<evidence type="ECO:0000256" key="2">
    <source>
        <dbReference type="PROSITE-ProRule" id="PRU00708"/>
    </source>
</evidence>
<dbReference type="PANTHER" id="PTHR46862">
    <property type="entry name" value="OS07G0661900 PROTEIN"/>
    <property type="match status" value="1"/>
</dbReference>
<dbReference type="EMBL" id="WHWC01000008">
    <property type="protein sequence ID" value="KAG8377809.1"/>
    <property type="molecule type" value="Genomic_DNA"/>
</dbReference>
<dbReference type="PANTHER" id="PTHR46862:SF2">
    <property type="entry name" value="OS02G0611400 PROTEIN"/>
    <property type="match status" value="1"/>
</dbReference>
<evidence type="ECO:0000313" key="4">
    <source>
        <dbReference type="EMBL" id="KAG8377809.1"/>
    </source>
</evidence>
<dbReference type="Pfam" id="PF17177">
    <property type="entry name" value="PPR_long"/>
    <property type="match status" value="1"/>
</dbReference>
<dbReference type="InterPro" id="IPR002885">
    <property type="entry name" value="PPR_rpt"/>
</dbReference>
<protein>
    <recommendedName>
        <fullName evidence="3">PROP1-like PPR domain-containing protein</fullName>
    </recommendedName>
</protein>